<dbReference type="PRINTS" id="PR00411">
    <property type="entry name" value="PNDRDTASEI"/>
</dbReference>
<dbReference type="PANTHER" id="PTHR42783">
    <property type="entry name" value="GLUTAMATE SYNTHASE [NADPH] SMALL CHAIN"/>
    <property type="match status" value="1"/>
</dbReference>
<protein>
    <submittedName>
        <fullName evidence="2">Glutamate synthase</fullName>
    </submittedName>
</protein>
<dbReference type="InterPro" id="IPR023753">
    <property type="entry name" value="FAD/NAD-binding_dom"/>
</dbReference>
<reference evidence="2" key="1">
    <citation type="journal article" date="2020" name="mSystems">
        <title>Genome- and Community-Level Interaction Insights into Carbon Utilization and Element Cycling Functions of Hydrothermarchaeota in Hydrothermal Sediment.</title>
        <authorList>
            <person name="Zhou Z."/>
            <person name="Liu Y."/>
            <person name="Xu W."/>
            <person name="Pan J."/>
            <person name="Luo Z.H."/>
            <person name="Li M."/>
        </authorList>
    </citation>
    <scope>NUCLEOTIDE SEQUENCE [LARGE SCALE GENOMIC DNA]</scope>
    <source>
        <strain evidence="2">SpSt-16</strain>
    </source>
</reference>
<dbReference type="NCBIfam" id="NF009409">
    <property type="entry name" value="PRK12770.1"/>
    <property type="match status" value="1"/>
</dbReference>
<sequence length="353" mass="38683">MRFGFICREKGGKRGSIAIIGAGPAGLAAVGYLACMGYDVDVYEKLPYAGGMMMFAIPSYRIHPDNVIAGVEDLRDRLSVRFYFKTKVFARGQTRHDEGDDFVEKVVELDDVVEKYNAVIIATGTWSSRKLGVEGEDSRNVLTALEYLYHWRLYEEGLVKEKPPAGKKIVVVGAGLSAVDAAEKALETGAEVIMAYRRTIAEAPAGIYTINVLRKKGVEFMELVSPTKIVAEEGYVKGLELRRMKLGEPDESGRPRPVPIPGSEFVLDTDLVILAVGEIPTPPFVDKFANIAADRSKRIAVNDRLQTALDKVFAAGDVVTGPSYIGKAFGQGLRAARFVDSFLTYSMQPVFAR</sequence>
<proteinExistence type="predicted"/>
<dbReference type="Pfam" id="PF07992">
    <property type="entry name" value="Pyr_redox_2"/>
    <property type="match status" value="1"/>
</dbReference>
<dbReference type="PRINTS" id="PR00368">
    <property type="entry name" value="FADPNR"/>
</dbReference>
<evidence type="ECO:0000313" key="2">
    <source>
        <dbReference type="EMBL" id="HEW53249.1"/>
    </source>
</evidence>
<dbReference type="Gene3D" id="3.50.50.60">
    <property type="entry name" value="FAD/NAD(P)-binding domain"/>
    <property type="match status" value="2"/>
</dbReference>
<dbReference type="InterPro" id="IPR036188">
    <property type="entry name" value="FAD/NAD-bd_sf"/>
</dbReference>
<dbReference type="GO" id="GO:0016491">
    <property type="term" value="F:oxidoreductase activity"/>
    <property type="evidence" value="ECO:0007669"/>
    <property type="project" value="InterPro"/>
</dbReference>
<accession>A0A7C2VHU2</accession>
<evidence type="ECO:0000259" key="1">
    <source>
        <dbReference type="Pfam" id="PF07992"/>
    </source>
</evidence>
<feature type="domain" description="FAD/NAD(P)-binding" evidence="1">
    <location>
        <begin position="16"/>
        <end position="332"/>
    </location>
</feature>
<dbReference type="EMBL" id="DSGT01000009">
    <property type="protein sequence ID" value="HEW53249.1"/>
    <property type="molecule type" value="Genomic_DNA"/>
</dbReference>
<dbReference type="SUPFAM" id="SSF51971">
    <property type="entry name" value="Nucleotide-binding domain"/>
    <property type="match status" value="1"/>
</dbReference>
<dbReference type="AlphaFoldDB" id="A0A7C2VHU2"/>
<name>A0A7C2VHU2_9CREN</name>
<comment type="caution">
    <text evidence="2">The sequence shown here is derived from an EMBL/GenBank/DDBJ whole genome shotgun (WGS) entry which is preliminary data.</text>
</comment>
<organism evidence="2">
    <name type="scientific">Ignisphaera aggregans</name>
    <dbReference type="NCBI Taxonomy" id="334771"/>
    <lineage>
        <taxon>Archaea</taxon>
        <taxon>Thermoproteota</taxon>
        <taxon>Thermoprotei</taxon>
        <taxon>Desulfurococcales</taxon>
        <taxon>Desulfurococcaceae</taxon>
        <taxon>Ignisphaera</taxon>
    </lineage>
</organism>
<gene>
    <name evidence="2" type="ORF">ENO77_03690</name>
</gene>
<dbReference type="PANTHER" id="PTHR42783:SF3">
    <property type="entry name" value="GLUTAMATE SYNTHASE [NADPH] SMALL CHAIN-RELATED"/>
    <property type="match status" value="1"/>
</dbReference>